<dbReference type="SUPFAM" id="SSF53474">
    <property type="entry name" value="alpha/beta-Hydrolases"/>
    <property type="match status" value="1"/>
</dbReference>
<reference evidence="1 2" key="1">
    <citation type="submission" date="2019-11" db="EMBL/GenBank/DDBJ databases">
        <authorList>
            <person name="Holert J."/>
        </authorList>
    </citation>
    <scope>NUCLEOTIDE SEQUENCE [LARGE SCALE GENOMIC DNA]</scope>
    <source>
        <strain evidence="1">BC5_2</strain>
    </source>
</reference>
<sequence>MSMLKNFQMIPSALGAAALNVSRSIMSTLPENPSACPPIIFMHGFAGFNEIDVFGIKLLEYWNGIPELLNQMGYQAFTPQVTPFNSPQVRAEQWKIQIEAIRKKLNVDRVMLVAHSQGAIDARLLVCPNTEYVSTSLGPLNGKGYGEHVSKVVTVGGPHFGNVTVDLVDKDPKAEKILNDIFGLADLIARGITGKKQDATAAIGALGQKFMLEEFNPYCVDDPNVEYFCMAGNPKTEKLVSPILKDSFQELYEIPQSDGGGANDGFVTVPSALFGNSYRGAPADYAIPDGAEANSNWTVLGTVMADHVVEVGLPLDFPPNKYYDHLACFGGLAQLLDPFYMAEMQLKDNGQWVREAMQDVQHGKPAPKARAKAKAEA</sequence>
<dbReference type="Gene3D" id="3.40.50.1820">
    <property type="entry name" value="alpha/beta hydrolase"/>
    <property type="match status" value="1"/>
</dbReference>
<organism evidence="1 2">
    <name type="scientific">BD1-7 clade bacterium</name>
    <dbReference type="NCBI Taxonomy" id="2029982"/>
    <lineage>
        <taxon>Bacteria</taxon>
        <taxon>Pseudomonadati</taxon>
        <taxon>Pseudomonadota</taxon>
        <taxon>Gammaproteobacteria</taxon>
        <taxon>Cellvibrionales</taxon>
        <taxon>Spongiibacteraceae</taxon>
        <taxon>BD1-7 clade</taxon>
    </lineage>
</organism>
<dbReference type="Proteomes" id="UP000434580">
    <property type="component" value="Unassembled WGS sequence"/>
</dbReference>
<name>A0A5S9QFN3_9GAMM</name>
<dbReference type="GO" id="GO:0004806">
    <property type="term" value="F:triacylglycerol lipase activity"/>
    <property type="evidence" value="ECO:0007669"/>
    <property type="project" value="UniProtKB-EC"/>
</dbReference>
<evidence type="ECO:0000313" key="2">
    <source>
        <dbReference type="Proteomes" id="UP000434580"/>
    </source>
</evidence>
<protein>
    <submittedName>
        <fullName evidence="1">Triacylglycerol lipase</fullName>
        <ecNumber evidence="1">3.1.1.3</ecNumber>
    </submittedName>
</protein>
<proteinExistence type="predicted"/>
<dbReference type="OrthoDB" id="2004167at2"/>
<keyword evidence="1" id="KW-0378">Hydrolase</keyword>
<dbReference type="InterPro" id="IPR029058">
    <property type="entry name" value="AB_hydrolase_fold"/>
</dbReference>
<gene>
    <name evidence="1" type="primary">hlyC</name>
    <name evidence="1" type="ORF">DPBNPPHM_02257</name>
</gene>
<dbReference type="EC" id="3.1.1.3" evidence="1"/>
<dbReference type="EMBL" id="CACSII010000019">
    <property type="protein sequence ID" value="CAA0117350.1"/>
    <property type="molecule type" value="Genomic_DNA"/>
</dbReference>
<accession>A0A5S9QFN3</accession>
<dbReference type="AlphaFoldDB" id="A0A5S9QFN3"/>
<evidence type="ECO:0000313" key="1">
    <source>
        <dbReference type="EMBL" id="CAA0117350.1"/>
    </source>
</evidence>